<dbReference type="PROSITE" id="PS50297">
    <property type="entry name" value="ANK_REP_REGION"/>
    <property type="match status" value="2"/>
</dbReference>
<protein>
    <recommendedName>
        <fullName evidence="4">GPI inositol-deacylase winged helix domain-containing protein</fullName>
    </recommendedName>
</protein>
<evidence type="ECO:0000313" key="5">
    <source>
        <dbReference type="EMBL" id="KAK3171529.1"/>
    </source>
</evidence>
<reference evidence="5" key="1">
    <citation type="submission" date="2022-11" db="EMBL/GenBank/DDBJ databases">
        <title>Chromosomal genome sequence assembly and mating type (MAT) locus characterization of the leprose asexual lichenized fungus Lepraria neglecta (Nyl.) Erichsen.</title>
        <authorList>
            <person name="Allen J.L."/>
            <person name="Pfeffer B."/>
        </authorList>
    </citation>
    <scope>NUCLEOTIDE SEQUENCE</scope>
    <source>
        <strain evidence="5">Allen 5258</strain>
    </source>
</reference>
<dbReference type="SMART" id="SM00248">
    <property type="entry name" value="ANK"/>
    <property type="match status" value="12"/>
</dbReference>
<gene>
    <name evidence="5" type="ORF">OEA41_003613</name>
</gene>
<dbReference type="PANTHER" id="PTHR24198">
    <property type="entry name" value="ANKYRIN REPEAT AND PROTEIN KINASE DOMAIN-CONTAINING PROTEIN"/>
    <property type="match status" value="1"/>
</dbReference>
<sequence length="851" mass="94972">MATLHMNSLVTKPNPTAVRKALKSLPEGLTETYRSVLDRIDAQNSDDQEIANMVLLWLCYTKRPLTVKEIQEALSVDSDASDLDPYSMTNQDILISVCAGLVTVDPESQIVRFVHSTAEEHFAAIRRNIVDEDAPNLSGEKKLAQVQPKALALNVAAYFGLDHVVKMLQDRSTKLSDQKTTLDYVESNDRVYGTVLHWAALGGHESILRLLLTQEGTDRLINERNIYENTAVFEAVRTRRRQSIRQLMAHGADLFMNGDMNTVPPLHQAACHGTVEDIEVLMESNEKQRLLKHRAHGSTTALHGAVSFNRPDTTGALIDHGASLYEKEKYDKTPLFMAADYGATRTAALLIARDSSMQHLLLLDVSRRTPFQKACALGHIEVVKLFMQREEARAALLESGSRSYGALQFAALNGQASVVEFLLDYCPPPLPEDIHGTTLLHLAVRSGDVNTTVVILEHCKMDELLESRATSGCTALHDAAKRGHAEVVKVLADVGADLNAQCDNGRTALHCAAEENLDTVIEVLKEAGTDLEKEDDDDRSPLQIAIECRSTHAASVLVLANAVRPDLSDSDMAWAKLQPWWLCFLDNTNETTGSYQPKTAHDVFHAFFCLKNTPLGLIPDHDRRIQLVQEILEIAEYWIMSKSAYEASVPLRPFTEHDGDFILLRSPPIVGRNFRPVQKIIFTFTSRDQGFSDSDGKGTYDGSFTWFDAARQREGSSIRPFTIVKNIHAGQAFKTHTITWTSDGRLDNYPYGADTAFVAEWVKSLRPRDRVIVTPRALFPAWTNYVSRAEVEVYTSCLPDSRSRTSVRPDGELLATSIAAPFRKRYWWSYYAVRGCSSAGFDHDEDLLLWT</sequence>
<dbReference type="AlphaFoldDB" id="A0AAD9Z4U7"/>
<keyword evidence="6" id="KW-1185">Reference proteome</keyword>
<dbReference type="Pfam" id="PF12796">
    <property type="entry name" value="Ank_2"/>
    <property type="match status" value="3"/>
</dbReference>
<dbReference type="PANTHER" id="PTHR24198:SF165">
    <property type="entry name" value="ANKYRIN REPEAT-CONTAINING PROTEIN-RELATED"/>
    <property type="match status" value="1"/>
</dbReference>
<comment type="caution">
    <text evidence="5">The sequence shown here is derived from an EMBL/GenBank/DDBJ whole genome shotgun (WGS) entry which is preliminary data.</text>
</comment>
<dbReference type="Gene3D" id="1.25.40.20">
    <property type="entry name" value="Ankyrin repeat-containing domain"/>
    <property type="match status" value="3"/>
</dbReference>
<name>A0AAD9Z4U7_9LECA</name>
<dbReference type="PROSITE" id="PS50088">
    <property type="entry name" value="ANK_REPEAT"/>
    <property type="match status" value="2"/>
</dbReference>
<feature type="domain" description="GPI inositol-deacylase winged helix" evidence="4">
    <location>
        <begin position="45"/>
        <end position="122"/>
    </location>
</feature>
<dbReference type="Proteomes" id="UP001276659">
    <property type="component" value="Unassembled WGS sequence"/>
</dbReference>
<dbReference type="InterPro" id="IPR002110">
    <property type="entry name" value="Ankyrin_rpt"/>
</dbReference>
<feature type="repeat" description="ANK" evidence="3">
    <location>
        <begin position="471"/>
        <end position="503"/>
    </location>
</feature>
<evidence type="ECO:0000256" key="1">
    <source>
        <dbReference type="ARBA" id="ARBA00022737"/>
    </source>
</evidence>
<dbReference type="InterPro" id="IPR036770">
    <property type="entry name" value="Ankyrin_rpt-contain_sf"/>
</dbReference>
<proteinExistence type="predicted"/>
<dbReference type="SUPFAM" id="SSF48403">
    <property type="entry name" value="Ankyrin repeat"/>
    <property type="match status" value="1"/>
</dbReference>
<dbReference type="InterPro" id="IPR054471">
    <property type="entry name" value="GPIID_WHD"/>
</dbReference>
<feature type="repeat" description="ANK" evidence="3">
    <location>
        <begin position="504"/>
        <end position="536"/>
    </location>
</feature>
<evidence type="ECO:0000256" key="2">
    <source>
        <dbReference type="ARBA" id="ARBA00023043"/>
    </source>
</evidence>
<dbReference type="EMBL" id="JASNWA010000008">
    <property type="protein sequence ID" value="KAK3171529.1"/>
    <property type="molecule type" value="Genomic_DNA"/>
</dbReference>
<keyword evidence="1" id="KW-0677">Repeat</keyword>
<evidence type="ECO:0000313" key="6">
    <source>
        <dbReference type="Proteomes" id="UP001276659"/>
    </source>
</evidence>
<evidence type="ECO:0000256" key="3">
    <source>
        <dbReference type="PROSITE-ProRule" id="PRU00023"/>
    </source>
</evidence>
<dbReference type="Pfam" id="PF22939">
    <property type="entry name" value="WHD_GPIID"/>
    <property type="match status" value="1"/>
</dbReference>
<organism evidence="5 6">
    <name type="scientific">Lepraria neglecta</name>
    <dbReference type="NCBI Taxonomy" id="209136"/>
    <lineage>
        <taxon>Eukaryota</taxon>
        <taxon>Fungi</taxon>
        <taxon>Dikarya</taxon>
        <taxon>Ascomycota</taxon>
        <taxon>Pezizomycotina</taxon>
        <taxon>Lecanoromycetes</taxon>
        <taxon>OSLEUM clade</taxon>
        <taxon>Lecanoromycetidae</taxon>
        <taxon>Lecanorales</taxon>
        <taxon>Lecanorineae</taxon>
        <taxon>Stereocaulaceae</taxon>
        <taxon>Lepraria</taxon>
    </lineage>
</organism>
<evidence type="ECO:0000259" key="4">
    <source>
        <dbReference type="Pfam" id="PF22939"/>
    </source>
</evidence>
<dbReference type="Pfam" id="PF00023">
    <property type="entry name" value="Ank"/>
    <property type="match status" value="1"/>
</dbReference>
<accession>A0AAD9Z4U7</accession>
<keyword evidence="2 3" id="KW-0040">ANK repeat</keyword>